<keyword evidence="4 9" id="KW-0812">Transmembrane</keyword>
<evidence type="ECO:0000259" key="10">
    <source>
        <dbReference type="Pfam" id="PF01490"/>
    </source>
</evidence>
<sequence>MVAAIPIGTHARAIYDTQQDQGTSMPFFSSESHSKPRPPPFGLSLSLQATSSPYQCILVTTPDHDIGSTDHYSELGTEGDLGKNDQLKSEMVLDSYGDQNSSIGDRDPHQEDLNGQLPWSPAATLSHNISTSGSRLDGPILAPQPPSHSSLLHVADSSSLPGPSLMSGLDGSHRQIISCNESASDPNCLEANADLYIMDESSQPVFRHVMGSMTYNESSVWIHEWADAIMIAMGGTGSLDAAQSRLGRVDTSGGSGFIEHHYRVDQGGDKSISYGTWPTANTIAITATTADDPIAIENDTSIGVDSPVVAGVRLLESFYHTFPALCDVASTPSITIDHAATAGLLPGNIETRLAGHSDTALLQNQPANMSSLVNDMSLNSSNRYGTDTDRLINTTPHGSSPLDANESTRLLPEQTYTFSSSQAMPDLVHIQSVNTPLFQNRPDPPHHQPKVSFMYAVARTMNNTLGVGILMIPYALYLTGWIVGVSLLLLFGVLINWTVWLVDRCCLVLAHQHQQQQQRQQQQLLQSTRTLRAFSRPILPESDRLFVMRDPSNRTRVRWDPLSPVSKLVLHMFGYHAYIVMVTAEMLLYFGACVSIMLAIVTMWVGPCSPDASSLMTGTITSSSMIGWSDAICVVAWPSTQMEIRVRALWVRVGLPLLVMPLLMTAPRMRRNSFGMFIGVGGSVIVMTIVVGLVAAVGVDMTDLAFAGGSSHHGELAHGPLPKVYGRMRNPLPLSRVISMSFGILTTLYIVCGACGYVVFGQDVLPLLPQSLLNSAGKYVLGVRTAIAMLLLSLLLKYTTVLNIFCSRIEQCLYDGSDRDAIRTNDDEGFTVSVREHWKSHLVMRVGISVLMAYLMALLTNVAAVMGTVVAVLGIPVVIIVPFVCYLRLFWPVLGRARQSGLILCIIVCCLMWVVSSVGAMSLFFT</sequence>
<feature type="transmembrane region" description="Helical" evidence="9">
    <location>
        <begin position="737"/>
        <end position="759"/>
    </location>
</feature>
<feature type="transmembrane region" description="Helical" evidence="9">
    <location>
        <begin position="779"/>
        <end position="798"/>
    </location>
</feature>
<comment type="subcellular location">
    <subcellularLocation>
        <location evidence="1">Membrane</location>
        <topology evidence="1">Multi-pass membrane protein</topology>
    </subcellularLocation>
</comment>
<feature type="transmembrane region" description="Helical" evidence="9">
    <location>
        <begin position="612"/>
        <end position="637"/>
    </location>
</feature>
<protein>
    <recommendedName>
        <fullName evidence="10">Amino acid transporter transmembrane domain-containing protein</fullName>
    </recommendedName>
</protein>
<reference evidence="11 12" key="1">
    <citation type="submission" date="2021-02" db="EMBL/GenBank/DDBJ databases">
        <title>Variation within the Batrachochytrium salamandrivorans European outbreak.</title>
        <authorList>
            <person name="Kelly M."/>
            <person name="Pasmans F."/>
            <person name="Shea T.P."/>
            <person name="Munoz J.F."/>
            <person name="Carranza S."/>
            <person name="Cuomo C.A."/>
            <person name="Martel A."/>
        </authorList>
    </citation>
    <scope>NUCLEOTIDE SEQUENCE [LARGE SCALE GENOMIC DNA]</scope>
    <source>
        <strain evidence="11 12">AMFP18/2</strain>
    </source>
</reference>
<keyword evidence="7 9" id="KW-0472">Membrane</keyword>
<feature type="compositionally biased region" description="Polar residues" evidence="8">
    <location>
        <begin position="16"/>
        <end position="31"/>
    </location>
</feature>
<dbReference type="PANTHER" id="PTHR22950:SF458">
    <property type="entry name" value="SODIUM-COUPLED NEUTRAL AMINO ACID TRANSPORTER 11-RELATED"/>
    <property type="match status" value="1"/>
</dbReference>
<dbReference type="InterPro" id="IPR013057">
    <property type="entry name" value="AA_transpt_TM"/>
</dbReference>
<dbReference type="PANTHER" id="PTHR22950">
    <property type="entry name" value="AMINO ACID TRANSPORTER"/>
    <property type="match status" value="1"/>
</dbReference>
<evidence type="ECO:0000256" key="3">
    <source>
        <dbReference type="ARBA" id="ARBA00022448"/>
    </source>
</evidence>
<feature type="transmembrane region" description="Helical" evidence="9">
    <location>
        <begin position="673"/>
        <end position="697"/>
    </location>
</feature>
<feature type="transmembrane region" description="Helical" evidence="9">
    <location>
        <begin position="842"/>
        <end position="863"/>
    </location>
</feature>
<feature type="region of interest" description="Disordered" evidence="8">
    <location>
        <begin position="96"/>
        <end position="116"/>
    </location>
</feature>
<accession>A0ABQ8FH03</accession>
<name>A0ABQ8FH03_9FUNG</name>
<feature type="region of interest" description="Disordered" evidence="8">
    <location>
        <begin position="13"/>
        <end position="39"/>
    </location>
</feature>
<feature type="transmembrane region" description="Helical" evidence="9">
    <location>
        <begin position="869"/>
        <end position="889"/>
    </location>
</feature>
<feature type="domain" description="Amino acid transporter transmembrane" evidence="10">
    <location>
        <begin position="450"/>
        <end position="921"/>
    </location>
</feature>
<evidence type="ECO:0000256" key="6">
    <source>
        <dbReference type="ARBA" id="ARBA00022989"/>
    </source>
</evidence>
<evidence type="ECO:0000256" key="1">
    <source>
        <dbReference type="ARBA" id="ARBA00004141"/>
    </source>
</evidence>
<dbReference type="Pfam" id="PF01490">
    <property type="entry name" value="Aa_trans"/>
    <property type="match status" value="1"/>
</dbReference>
<evidence type="ECO:0000256" key="5">
    <source>
        <dbReference type="ARBA" id="ARBA00022970"/>
    </source>
</evidence>
<feature type="transmembrane region" description="Helical" evidence="9">
    <location>
        <begin position="901"/>
        <end position="925"/>
    </location>
</feature>
<evidence type="ECO:0000313" key="11">
    <source>
        <dbReference type="EMBL" id="KAH6598126.1"/>
    </source>
</evidence>
<evidence type="ECO:0000256" key="9">
    <source>
        <dbReference type="SAM" id="Phobius"/>
    </source>
</evidence>
<proteinExistence type="inferred from homology"/>
<feature type="transmembrane region" description="Helical" evidence="9">
    <location>
        <begin position="649"/>
        <end position="667"/>
    </location>
</feature>
<evidence type="ECO:0000313" key="12">
    <source>
        <dbReference type="Proteomes" id="UP001648503"/>
    </source>
</evidence>
<evidence type="ECO:0000256" key="7">
    <source>
        <dbReference type="ARBA" id="ARBA00023136"/>
    </source>
</evidence>
<evidence type="ECO:0000256" key="8">
    <source>
        <dbReference type="SAM" id="MobiDB-lite"/>
    </source>
</evidence>
<keyword evidence="3" id="KW-0813">Transport</keyword>
<evidence type="ECO:0000256" key="4">
    <source>
        <dbReference type="ARBA" id="ARBA00022692"/>
    </source>
</evidence>
<organism evidence="11 12">
    <name type="scientific">Batrachochytrium salamandrivorans</name>
    <dbReference type="NCBI Taxonomy" id="1357716"/>
    <lineage>
        <taxon>Eukaryota</taxon>
        <taxon>Fungi</taxon>
        <taxon>Fungi incertae sedis</taxon>
        <taxon>Chytridiomycota</taxon>
        <taxon>Chytridiomycota incertae sedis</taxon>
        <taxon>Chytridiomycetes</taxon>
        <taxon>Rhizophydiales</taxon>
        <taxon>Rhizophydiales incertae sedis</taxon>
        <taxon>Batrachochytrium</taxon>
    </lineage>
</organism>
<keyword evidence="12" id="KW-1185">Reference proteome</keyword>
<comment type="caution">
    <text evidence="11">The sequence shown here is derived from an EMBL/GenBank/DDBJ whole genome shotgun (WGS) entry which is preliminary data.</text>
</comment>
<gene>
    <name evidence="11" type="ORF">BASA50_004007</name>
</gene>
<evidence type="ECO:0000256" key="2">
    <source>
        <dbReference type="ARBA" id="ARBA00008066"/>
    </source>
</evidence>
<comment type="similarity">
    <text evidence="2">Belongs to the amino acid/polyamine transporter 2 family.</text>
</comment>
<feature type="transmembrane region" description="Helical" evidence="9">
    <location>
        <begin position="586"/>
        <end position="606"/>
    </location>
</feature>
<dbReference type="EMBL" id="JAFCIX010000116">
    <property type="protein sequence ID" value="KAH6598126.1"/>
    <property type="molecule type" value="Genomic_DNA"/>
</dbReference>
<keyword evidence="5" id="KW-0029">Amino-acid transport</keyword>
<dbReference type="Proteomes" id="UP001648503">
    <property type="component" value="Unassembled WGS sequence"/>
</dbReference>
<keyword evidence="6 9" id="KW-1133">Transmembrane helix</keyword>
<feature type="transmembrane region" description="Helical" evidence="9">
    <location>
        <begin position="474"/>
        <end position="495"/>
    </location>
</feature>